<dbReference type="EMBL" id="CM007648">
    <property type="protein sequence ID" value="ONM25377.1"/>
    <property type="molecule type" value="Genomic_DNA"/>
</dbReference>
<proteinExistence type="predicted"/>
<organism evidence="2">
    <name type="scientific">Zea mays</name>
    <name type="common">Maize</name>
    <dbReference type="NCBI Taxonomy" id="4577"/>
    <lineage>
        <taxon>Eukaryota</taxon>
        <taxon>Viridiplantae</taxon>
        <taxon>Streptophyta</taxon>
        <taxon>Embryophyta</taxon>
        <taxon>Tracheophyta</taxon>
        <taxon>Spermatophyta</taxon>
        <taxon>Magnoliopsida</taxon>
        <taxon>Liliopsida</taxon>
        <taxon>Poales</taxon>
        <taxon>Poaceae</taxon>
        <taxon>PACMAD clade</taxon>
        <taxon>Panicoideae</taxon>
        <taxon>Andropogonodae</taxon>
        <taxon>Andropogoneae</taxon>
        <taxon>Tripsacinae</taxon>
        <taxon>Zea</taxon>
    </lineage>
</organism>
<dbReference type="AlphaFoldDB" id="A0A1D6F1R0"/>
<dbReference type="EMBL" id="CM007648">
    <property type="protein sequence ID" value="ONM25375.1"/>
    <property type="molecule type" value="Genomic_DNA"/>
</dbReference>
<dbReference type="EMBL" id="CM007648">
    <property type="protein sequence ID" value="ONM25376.1"/>
    <property type="molecule type" value="Genomic_DNA"/>
</dbReference>
<feature type="compositionally biased region" description="Low complexity" evidence="1">
    <location>
        <begin position="112"/>
        <end position="139"/>
    </location>
</feature>
<reference evidence="2" key="1">
    <citation type="submission" date="2015-12" db="EMBL/GenBank/DDBJ databases">
        <title>Update maize B73 reference genome by single molecule sequencing technologies.</title>
        <authorList>
            <consortium name="Maize Genome Sequencing Project"/>
            <person name="Ware D."/>
        </authorList>
    </citation>
    <scope>NUCLEOTIDE SEQUENCE [LARGE SCALE GENOMIC DNA]</scope>
    <source>
        <tissue evidence="2">Seedling</tissue>
    </source>
</reference>
<name>A0A1D6F1R0_MAIZE</name>
<evidence type="ECO:0000313" key="2">
    <source>
        <dbReference type="EMBL" id="ONM25376.1"/>
    </source>
</evidence>
<protein>
    <submittedName>
        <fullName evidence="2">Uncharacterized protein</fullName>
    </submittedName>
</protein>
<accession>A0A1D6F1R0</accession>
<feature type="region of interest" description="Disordered" evidence="1">
    <location>
        <begin position="17"/>
        <end position="42"/>
    </location>
</feature>
<feature type="region of interest" description="Disordered" evidence="1">
    <location>
        <begin position="100"/>
        <end position="155"/>
    </location>
</feature>
<evidence type="ECO:0000256" key="1">
    <source>
        <dbReference type="SAM" id="MobiDB-lite"/>
    </source>
</evidence>
<sequence>MKHVGWAQVLGVGAHGRFHQHRRPVPHSPCGGQKRPTGYTSYSPHPPVANAAYCWFTARRSARPASLLCLPCCATIQIWRMPVATRMGLWPRSALSMEASTPRSTASGRWCPAPSSTPSSPRATVIPSSTSPSSTTCPGSGTGSGRITVHRRASARARAAARRCLSAATATAKASSA</sequence>
<gene>
    <name evidence="2" type="ORF">ZEAMMB73_Zm00001d006876</name>
</gene>
<dbReference type="InParanoid" id="A0A1D6F1R0"/>